<dbReference type="GeneTree" id="ENSGT00940000177401"/>
<organism evidence="3 4">
    <name type="scientific">Fundulus heteroclitus</name>
    <name type="common">Killifish</name>
    <name type="synonym">Mummichog</name>
    <dbReference type="NCBI Taxonomy" id="8078"/>
    <lineage>
        <taxon>Eukaryota</taxon>
        <taxon>Metazoa</taxon>
        <taxon>Chordata</taxon>
        <taxon>Craniata</taxon>
        <taxon>Vertebrata</taxon>
        <taxon>Euteleostomi</taxon>
        <taxon>Actinopterygii</taxon>
        <taxon>Neopterygii</taxon>
        <taxon>Teleostei</taxon>
        <taxon>Neoteleostei</taxon>
        <taxon>Acanthomorphata</taxon>
        <taxon>Ovalentaria</taxon>
        <taxon>Atherinomorphae</taxon>
        <taxon>Cyprinodontiformes</taxon>
        <taxon>Fundulidae</taxon>
        <taxon>Fundulus</taxon>
    </lineage>
</organism>
<reference evidence="3" key="1">
    <citation type="submission" date="2025-08" db="UniProtKB">
        <authorList>
            <consortium name="Ensembl"/>
        </authorList>
    </citation>
    <scope>IDENTIFICATION</scope>
</reference>
<protein>
    <recommendedName>
        <fullName evidence="2">DUF4939 domain-containing protein</fullName>
    </recommendedName>
</protein>
<feature type="compositionally biased region" description="Polar residues" evidence="1">
    <location>
        <begin position="7"/>
        <end position="18"/>
    </location>
</feature>
<feature type="region of interest" description="Disordered" evidence="1">
    <location>
        <begin position="1"/>
        <end position="24"/>
    </location>
</feature>
<evidence type="ECO:0000313" key="4">
    <source>
        <dbReference type="Proteomes" id="UP000265000"/>
    </source>
</evidence>
<sequence>LLLVRNNRASSPPASPTMTEEHSGQTEALGRTITAQQEQIRGLEAAVGGLQSQLQGMAAQLAQLVNIGAPPPVAESSSPPPEKFAGDAESCGGFLFQCALVFNRAPHTFAPDYARISYILRLLTGRALRWAESRFPDCQQFDCSFSEFIAEFKTVFSTSKQPRDSTPVKPAGPCFFLASTSPSPIDLEPRTSSLMPCPACTPPPTRLRNQQPSCLPPVC</sequence>
<evidence type="ECO:0000256" key="1">
    <source>
        <dbReference type="SAM" id="MobiDB-lite"/>
    </source>
</evidence>
<accession>A0A3Q2U8H3</accession>
<dbReference type="InterPro" id="IPR032549">
    <property type="entry name" value="DUF4939"/>
</dbReference>
<proteinExistence type="predicted"/>
<keyword evidence="4" id="KW-1185">Reference proteome</keyword>
<evidence type="ECO:0000259" key="2">
    <source>
        <dbReference type="Pfam" id="PF16297"/>
    </source>
</evidence>
<dbReference type="Proteomes" id="UP000265000">
    <property type="component" value="Unplaced"/>
</dbReference>
<dbReference type="Pfam" id="PF16297">
    <property type="entry name" value="DUF4939"/>
    <property type="match status" value="1"/>
</dbReference>
<feature type="domain" description="DUF4939" evidence="2">
    <location>
        <begin position="77"/>
        <end position="160"/>
    </location>
</feature>
<evidence type="ECO:0000313" key="3">
    <source>
        <dbReference type="Ensembl" id="ENSFHEP00000026345.1"/>
    </source>
</evidence>
<reference evidence="3" key="2">
    <citation type="submission" date="2025-09" db="UniProtKB">
        <authorList>
            <consortium name="Ensembl"/>
        </authorList>
    </citation>
    <scope>IDENTIFICATION</scope>
</reference>
<dbReference type="Ensembl" id="ENSFHET00000002947.1">
    <property type="protein sequence ID" value="ENSFHEP00000026345.1"/>
    <property type="gene ID" value="ENSFHEG00000009144.1"/>
</dbReference>
<name>A0A3Q2U8H3_FUNHE</name>
<dbReference type="AlphaFoldDB" id="A0A3Q2U8H3"/>